<reference evidence="1 2" key="1">
    <citation type="journal article" date="2019" name="Nat. Ecol. Evol.">
        <title>Megaphylogeny resolves global patterns of mushroom evolution.</title>
        <authorList>
            <person name="Varga T."/>
            <person name="Krizsan K."/>
            <person name="Foldi C."/>
            <person name="Dima B."/>
            <person name="Sanchez-Garcia M."/>
            <person name="Sanchez-Ramirez S."/>
            <person name="Szollosi G.J."/>
            <person name="Szarkandi J.G."/>
            <person name="Papp V."/>
            <person name="Albert L."/>
            <person name="Andreopoulos W."/>
            <person name="Angelini C."/>
            <person name="Antonin V."/>
            <person name="Barry K.W."/>
            <person name="Bougher N.L."/>
            <person name="Buchanan P."/>
            <person name="Buyck B."/>
            <person name="Bense V."/>
            <person name="Catcheside P."/>
            <person name="Chovatia M."/>
            <person name="Cooper J."/>
            <person name="Damon W."/>
            <person name="Desjardin D."/>
            <person name="Finy P."/>
            <person name="Geml J."/>
            <person name="Haridas S."/>
            <person name="Hughes K."/>
            <person name="Justo A."/>
            <person name="Karasinski D."/>
            <person name="Kautmanova I."/>
            <person name="Kiss B."/>
            <person name="Kocsube S."/>
            <person name="Kotiranta H."/>
            <person name="LaButti K.M."/>
            <person name="Lechner B.E."/>
            <person name="Liimatainen K."/>
            <person name="Lipzen A."/>
            <person name="Lukacs Z."/>
            <person name="Mihaltcheva S."/>
            <person name="Morgado L.N."/>
            <person name="Niskanen T."/>
            <person name="Noordeloos M.E."/>
            <person name="Ohm R.A."/>
            <person name="Ortiz-Santana B."/>
            <person name="Ovrebo C."/>
            <person name="Racz N."/>
            <person name="Riley R."/>
            <person name="Savchenko A."/>
            <person name="Shiryaev A."/>
            <person name="Soop K."/>
            <person name="Spirin V."/>
            <person name="Szebenyi C."/>
            <person name="Tomsovsky M."/>
            <person name="Tulloss R.E."/>
            <person name="Uehling J."/>
            <person name="Grigoriev I.V."/>
            <person name="Vagvolgyi C."/>
            <person name="Papp T."/>
            <person name="Martin F.M."/>
            <person name="Miettinen O."/>
            <person name="Hibbett D.S."/>
            <person name="Nagy L.G."/>
        </authorList>
    </citation>
    <scope>NUCLEOTIDE SEQUENCE [LARGE SCALE GENOMIC DNA]</scope>
    <source>
        <strain evidence="1 2">CBS 309.79</strain>
    </source>
</reference>
<dbReference type="OrthoDB" id="2585179at2759"/>
<dbReference type="Proteomes" id="UP000305067">
    <property type="component" value="Unassembled WGS sequence"/>
</dbReference>
<organism evidence="1 2">
    <name type="scientific">Pterulicium gracile</name>
    <dbReference type="NCBI Taxonomy" id="1884261"/>
    <lineage>
        <taxon>Eukaryota</taxon>
        <taxon>Fungi</taxon>
        <taxon>Dikarya</taxon>
        <taxon>Basidiomycota</taxon>
        <taxon>Agaricomycotina</taxon>
        <taxon>Agaricomycetes</taxon>
        <taxon>Agaricomycetidae</taxon>
        <taxon>Agaricales</taxon>
        <taxon>Pleurotineae</taxon>
        <taxon>Pterulaceae</taxon>
        <taxon>Pterulicium</taxon>
    </lineage>
</organism>
<protein>
    <submittedName>
        <fullName evidence="1">Uncharacterized protein</fullName>
    </submittedName>
</protein>
<keyword evidence="2" id="KW-1185">Reference proteome</keyword>
<accession>A0A5C3R0W6</accession>
<dbReference type="EMBL" id="ML178814">
    <property type="protein sequence ID" value="TFL07906.1"/>
    <property type="molecule type" value="Genomic_DNA"/>
</dbReference>
<sequence length="90" mass="9533">MSSTPNTQLLAVTLQSSSSLMTNPAELATAHDSLTHVGQVGELSDVQLVSVPSTEWDAVKGDVLGALMGMDGVVRVEVQKAKQRAKRDEL</sequence>
<evidence type="ECO:0000313" key="2">
    <source>
        <dbReference type="Proteomes" id="UP000305067"/>
    </source>
</evidence>
<name>A0A5C3R0W6_9AGAR</name>
<dbReference type="AlphaFoldDB" id="A0A5C3R0W6"/>
<proteinExistence type="predicted"/>
<evidence type="ECO:0000313" key="1">
    <source>
        <dbReference type="EMBL" id="TFL07906.1"/>
    </source>
</evidence>
<gene>
    <name evidence="1" type="ORF">BDV98DRAFT_521140</name>
</gene>